<name>A0A2H0VH55_9BACT</name>
<gene>
    <name evidence="9" type="ORF">COT88_01315</name>
</gene>
<feature type="region of interest" description="Disordered" evidence="6">
    <location>
        <begin position="223"/>
        <end position="264"/>
    </location>
</feature>
<dbReference type="InterPro" id="IPR022666">
    <property type="entry name" value="Ribosomal_uL2_RNA-bd_dom"/>
</dbReference>
<dbReference type="AlphaFoldDB" id="A0A2H0VH55"/>
<feature type="domain" description="Large ribosomal subunit protein uL2 C-terminal" evidence="7">
    <location>
        <begin position="122"/>
        <end position="251"/>
    </location>
</feature>
<dbReference type="InterPro" id="IPR022671">
    <property type="entry name" value="Ribosomal_uL2_CS"/>
</dbReference>
<reference evidence="10" key="1">
    <citation type="submission" date="2017-09" db="EMBL/GenBank/DDBJ databases">
        <title>Depth-based differentiation of microbial function through sediment-hosted aquifers and enrichment of novel symbionts in the deep terrestrial subsurface.</title>
        <authorList>
            <person name="Probst A.J."/>
            <person name="Ladd B."/>
            <person name="Jarett J.K."/>
            <person name="Geller-Mcgrath D.E."/>
            <person name="Sieber C.M.K."/>
            <person name="Emerson J.B."/>
            <person name="Anantharaman K."/>
            <person name="Thomas B.C."/>
            <person name="Malmstrom R."/>
            <person name="Stieglmeier M."/>
            <person name="Klingl A."/>
            <person name="Woyke T."/>
            <person name="Ryan C.M."/>
            <person name="Banfield J.F."/>
        </authorList>
    </citation>
    <scope>NUCLEOTIDE SEQUENCE [LARGE SCALE GENOMIC DNA]</scope>
</reference>
<dbReference type="InterPro" id="IPR022669">
    <property type="entry name" value="Ribosomal_uL2_C"/>
</dbReference>
<evidence type="ECO:0000256" key="2">
    <source>
        <dbReference type="ARBA" id="ARBA00022980"/>
    </source>
</evidence>
<dbReference type="SUPFAM" id="SSF50104">
    <property type="entry name" value="Translation proteins SH3-like domain"/>
    <property type="match status" value="1"/>
</dbReference>
<dbReference type="InterPro" id="IPR008991">
    <property type="entry name" value="Translation_prot_SH3-like_sf"/>
</dbReference>
<dbReference type="Gene3D" id="4.10.950.10">
    <property type="entry name" value="Ribosomal protein L2, domain 3"/>
    <property type="match status" value="1"/>
</dbReference>
<dbReference type="PROSITE" id="PS00467">
    <property type="entry name" value="RIBOSOMAL_L2"/>
    <property type="match status" value="1"/>
</dbReference>
<dbReference type="InterPro" id="IPR014726">
    <property type="entry name" value="Ribosomal_uL2_dom3"/>
</dbReference>
<organism evidence="9 10">
    <name type="scientific">Candidatus Colwellbacteria bacterium CG10_big_fil_rev_8_21_14_0_10_41_28</name>
    <dbReference type="NCBI Taxonomy" id="1974539"/>
    <lineage>
        <taxon>Bacteria</taxon>
        <taxon>Candidatus Colwelliibacteriota</taxon>
    </lineage>
</organism>
<dbReference type="GO" id="GO:0016740">
    <property type="term" value="F:transferase activity"/>
    <property type="evidence" value="ECO:0007669"/>
    <property type="project" value="InterPro"/>
</dbReference>
<evidence type="ECO:0000256" key="3">
    <source>
        <dbReference type="ARBA" id="ARBA00023274"/>
    </source>
</evidence>
<dbReference type="InterPro" id="IPR012340">
    <property type="entry name" value="NA-bd_OB-fold"/>
</dbReference>
<comment type="caution">
    <text evidence="9">The sequence shown here is derived from an EMBL/GenBank/DDBJ whole genome shotgun (WGS) entry which is preliminary data.</text>
</comment>
<dbReference type="PIRSF" id="PIRSF002158">
    <property type="entry name" value="Ribosomal_L2"/>
    <property type="match status" value="1"/>
</dbReference>
<dbReference type="Pfam" id="PF03947">
    <property type="entry name" value="Ribosomal_L2_C"/>
    <property type="match status" value="1"/>
</dbReference>
<keyword evidence="2 9" id="KW-0689">Ribosomal protein</keyword>
<evidence type="ECO:0000256" key="1">
    <source>
        <dbReference type="ARBA" id="ARBA00005636"/>
    </source>
</evidence>
<comment type="similarity">
    <text evidence="1">Belongs to the universal ribosomal protein uL2 family.</text>
</comment>
<protein>
    <recommendedName>
        <fullName evidence="4">Large ribosomal subunit protein uL2</fullName>
    </recommendedName>
    <alternativeName>
        <fullName evidence="5">50S ribosomal protein L2</fullName>
    </alternativeName>
</protein>
<keyword evidence="3" id="KW-0687">Ribonucleoprotein</keyword>
<evidence type="ECO:0000313" key="10">
    <source>
        <dbReference type="Proteomes" id="UP000230776"/>
    </source>
</evidence>
<dbReference type="SMART" id="SM01383">
    <property type="entry name" value="Ribosomal_L2"/>
    <property type="match status" value="1"/>
</dbReference>
<dbReference type="GO" id="GO:0015934">
    <property type="term" value="C:large ribosomal subunit"/>
    <property type="evidence" value="ECO:0007669"/>
    <property type="project" value="InterPro"/>
</dbReference>
<evidence type="ECO:0000256" key="6">
    <source>
        <dbReference type="SAM" id="MobiDB-lite"/>
    </source>
</evidence>
<dbReference type="FunFam" id="2.30.30.30:FF:000001">
    <property type="entry name" value="50S ribosomal protein L2"/>
    <property type="match status" value="1"/>
</dbReference>
<feature type="domain" description="Large ribosomal subunit protein uL2 RNA-binding" evidence="8">
    <location>
        <begin position="40"/>
        <end position="116"/>
    </location>
</feature>
<dbReference type="PANTHER" id="PTHR13691">
    <property type="entry name" value="RIBOSOMAL PROTEIN L2"/>
    <property type="match status" value="1"/>
</dbReference>
<evidence type="ECO:0000256" key="4">
    <source>
        <dbReference type="ARBA" id="ARBA00035242"/>
    </source>
</evidence>
<dbReference type="GO" id="GO:0002181">
    <property type="term" value="P:cytoplasmic translation"/>
    <property type="evidence" value="ECO:0007669"/>
    <property type="project" value="TreeGrafter"/>
</dbReference>
<evidence type="ECO:0000256" key="5">
    <source>
        <dbReference type="ARBA" id="ARBA00035459"/>
    </source>
</evidence>
<evidence type="ECO:0000259" key="8">
    <source>
        <dbReference type="SMART" id="SM01383"/>
    </source>
</evidence>
<dbReference type="FunFam" id="4.10.950.10:FF:000001">
    <property type="entry name" value="50S ribosomal protein L2"/>
    <property type="match status" value="1"/>
</dbReference>
<dbReference type="NCBIfam" id="TIGR01171">
    <property type="entry name" value="rplB_bact"/>
    <property type="match status" value="1"/>
</dbReference>
<dbReference type="EMBL" id="PFAG01000014">
    <property type="protein sequence ID" value="PIR98447.1"/>
    <property type="molecule type" value="Genomic_DNA"/>
</dbReference>
<dbReference type="Proteomes" id="UP000230776">
    <property type="component" value="Unassembled WGS sequence"/>
</dbReference>
<dbReference type="Gene3D" id="2.40.50.140">
    <property type="entry name" value="Nucleic acid-binding proteins"/>
    <property type="match status" value="1"/>
</dbReference>
<dbReference type="SMART" id="SM01382">
    <property type="entry name" value="Ribosomal_L2_C"/>
    <property type="match status" value="1"/>
</dbReference>
<dbReference type="InterPro" id="IPR002171">
    <property type="entry name" value="Ribosomal_uL2"/>
</dbReference>
<dbReference type="Pfam" id="PF00181">
    <property type="entry name" value="Ribosomal_L2_N"/>
    <property type="match status" value="1"/>
</dbReference>
<dbReference type="Gene3D" id="2.30.30.30">
    <property type="match status" value="1"/>
</dbReference>
<proteinExistence type="inferred from homology"/>
<dbReference type="InterPro" id="IPR005880">
    <property type="entry name" value="Ribosomal_uL2_bac/org-type"/>
</dbReference>
<dbReference type="PANTHER" id="PTHR13691:SF5">
    <property type="entry name" value="LARGE RIBOSOMAL SUBUNIT PROTEIN UL2M"/>
    <property type="match status" value="1"/>
</dbReference>
<dbReference type="GO" id="GO:0003723">
    <property type="term" value="F:RNA binding"/>
    <property type="evidence" value="ECO:0007669"/>
    <property type="project" value="InterPro"/>
</dbReference>
<sequence>MKKYKPYTASRRHMSVVEYGSLSKDKPMKSALKKIHKKAGRNNLGRITTRHKGGGVKRRYRDIDFKRDKHGVEGRIEGLEYDPYRSAFIMKVVYLDGERRYHLAHAGAKVAEKIVSGPEAPLKEGNRMPLLKVPVGYEIHDLELKPGGGGKIIRSAGSSAQVLSHDGKYSQIKLPSTEVRKVISTSYGTVGQVSNPDHGLTVIGKAGRKRKMGVRPTVRGTAMNAVDHPFGGGEGRQPMGRKRPKDVYGNVIKGPKTRKKKKWSTKLIVKRRAKRKRGKK</sequence>
<dbReference type="InterPro" id="IPR014722">
    <property type="entry name" value="Rib_uL2_dom2"/>
</dbReference>
<evidence type="ECO:0000313" key="9">
    <source>
        <dbReference type="EMBL" id="PIR98447.1"/>
    </source>
</evidence>
<accession>A0A2H0VH55</accession>
<evidence type="ECO:0000259" key="7">
    <source>
        <dbReference type="SMART" id="SM01382"/>
    </source>
</evidence>
<dbReference type="SUPFAM" id="SSF50249">
    <property type="entry name" value="Nucleic acid-binding proteins"/>
    <property type="match status" value="1"/>
</dbReference>
<dbReference type="GO" id="GO:0003735">
    <property type="term" value="F:structural constituent of ribosome"/>
    <property type="evidence" value="ECO:0007669"/>
    <property type="project" value="InterPro"/>
</dbReference>
<feature type="compositionally biased region" description="Basic residues" evidence="6">
    <location>
        <begin position="255"/>
        <end position="264"/>
    </location>
</feature>